<feature type="compositionally biased region" description="Low complexity" evidence="1">
    <location>
        <begin position="871"/>
        <end position="887"/>
    </location>
</feature>
<evidence type="ECO:0000259" key="2">
    <source>
        <dbReference type="SMART" id="SM00128"/>
    </source>
</evidence>
<keyword evidence="4" id="KW-1185">Reference proteome</keyword>
<feature type="compositionally biased region" description="Basic and acidic residues" evidence="1">
    <location>
        <begin position="473"/>
        <end position="484"/>
    </location>
</feature>
<dbReference type="Pfam" id="PF21310">
    <property type="entry name" value="OCRL-like_ASH"/>
    <property type="match status" value="1"/>
</dbReference>
<dbReference type="InterPro" id="IPR000300">
    <property type="entry name" value="IPPc"/>
</dbReference>
<dbReference type="EMBL" id="ML992693">
    <property type="protein sequence ID" value="KAF2208624.1"/>
    <property type="molecule type" value="Genomic_DNA"/>
</dbReference>
<dbReference type="SMART" id="SM00128">
    <property type="entry name" value="IPPc"/>
    <property type="match status" value="1"/>
</dbReference>
<dbReference type="OrthoDB" id="7862313at2759"/>
<feature type="region of interest" description="Disordered" evidence="1">
    <location>
        <begin position="767"/>
        <end position="786"/>
    </location>
</feature>
<dbReference type="SUPFAM" id="SSF56219">
    <property type="entry name" value="DNase I-like"/>
    <property type="match status" value="1"/>
</dbReference>
<feature type="region of interest" description="Disordered" evidence="1">
    <location>
        <begin position="358"/>
        <end position="377"/>
    </location>
</feature>
<dbReference type="Gene3D" id="3.60.10.10">
    <property type="entry name" value="Endonuclease/exonuclease/phosphatase"/>
    <property type="match status" value="1"/>
</dbReference>
<evidence type="ECO:0000313" key="4">
    <source>
        <dbReference type="Proteomes" id="UP000799539"/>
    </source>
</evidence>
<dbReference type="Proteomes" id="UP000799539">
    <property type="component" value="Unassembled WGS sequence"/>
</dbReference>
<dbReference type="InterPro" id="IPR046985">
    <property type="entry name" value="IP5"/>
</dbReference>
<evidence type="ECO:0000313" key="3">
    <source>
        <dbReference type="EMBL" id="KAF2208624.1"/>
    </source>
</evidence>
<dbReference type="Gene3D" id="2.60.40.10">
    <property type="entry name" value="Immunoglobulins"/>
    <property type="match status" value="1"/>
</dbReference>
<proteinExistence type="predicted"/>
<evidence type="ECO:0000256" key="1">
    <source>
        <dbReference type="SAM" id="MobiDB-lite"/>
    </source>
</evidence>
<feature type="compositionally biased region" description="Polar residues" evidence="1">
    <location>
        <begin position="360"/>
        <end position="369"/>
    </location>
</feature>
<dbReference type="InterPro" id="IPR036691">
    <property type="entry name" value="Endo/exonu/phosph_ase_sf"/>
</dbReference>
<sequence>MSASKSHSRGGSTASSSSLMQEVPGAFPATPIPPGTDEGLEEDENEVTFKSLSQAVYARRHEYVRPKHVRIKVGTWNVAAFKGTEKDVGGWFVGGKGVADDLTGAVDAADRKTVQEDATEQESRYERKKKTLPAGDESVLPHDKDVGLYVLGLQEVVDVTAVGEALKPYTDPAAANKWKEAMQNAVPAEYQLIAEQQLIGLLLLIYASPEVAPDIKAVSTTSVGTGVFGYMGNKGAVTARIVLGGTTRLVFVNCHLAAGADKAALDRRIWDAQQIVQRTKFEPIQDTMDLHQQSGETIGDEDFAFWCGDLNFRMEGIPGDDVRRLLMLHTRNQYDLSQRAAGKVEKEIEDATDAIKNRLSVDTATSPRPSSEDSRHDTLVDDMKAHEDPTSLQTTLDSLLPHDELRQQMARRKAFHDGWREGPITFLPTYKYDPGSVGVFDSSEKKRAPSWCDRILYRTRKDRLAYESKVREEENARKKDEEMRASGIDQAASEEDVLYDYDPETDGGTVGDYDEYDEYDDAADENNSAVVVTKEGFEDEISLEYYTAHQRVLSSDHKPLDACFMLKYDAVVPELKAQIHAECAKELDKAENEGRPNVTVVVDKQTHTSAAASSEDLPGGVSDEGVWFGDVRWLQLKHRSLTIANTSRVAANFSFIERPVHSEEPAGIAPKWLTIKIEGIAISNAAGTSPNITLQPGETANVELDLKISDMKDVKHFNDKSKPDIDDILVLRIENGRDHFIPIRGHWLASSLARTIDTLVRIPEGGIRKLQGQKPSDNSSKESASPIKNAVNTMTAADAFSDGAQPDSSKAAQHSRNVSAISTKSFDSSGLPPVRFSAPRELFKLTEAIEELNTRVVAEWEMMNELPPVAPTSAPTTPRTSTSSANSGAEDEEDESLGAVALPTAPWDLYPAWPFEKECWTLKDTADWEEALSRICDALDCDQGLEAALPETLPRIERLYVLCSFLLTFLDSLPDGVVPGEMWVEIESYLNGLEKGKAGKIGRTNEELRSAIQELLALKNASCSISFVLVAGMLERLVWEVAGDRGRQGGFAAGAGGGEESVPMSPTKKALGGLKRMATWKGGKMPLAKQQAARNGNLTRKGRALAEIFVKALVRLPSGEGEKVRSARERRAVEALEWFIVKGEEGS</sequence>
<feature type="compositionally biased region" description="Basic and acidic residues" evidence="1">
    <location>
        <begin position="113"/>
        <end position="125"/>
    </location>
</feature>
<gene>
    <name evidence="3" type="ORF">CERZMDRAFT_101371</name>
</gene>
<name>A0A6A6F5P0_9PEZI</name>
<dbReference type="PANTHER" id="PTHR11200">
    <property type="entry name" value="INOSITOL 5-PHOSPHATASE"/>
    <property type="match status" value="1"/>
</dbReference>
<dbReference type="GO" id="GO:0004439">
    <property type="term" value="F:phosphatidylinositol-4,5-bisphosphate 5-phosphatase activity"/>
    <property type="evidence" value="ECO:0007669"/>
    <property type="project" value="TreeGrafter"/>
</dbReference>
<accession>A0A6A6F5P0</accession>
<reference evidence="3" key="1">
    <citation type="journal article" date="2020" name="Stud. Mycol.">
        <title>101 Dothideomycetes genomes: a test case for predicting lifestyles and emergence of pathogens.</title>
        <authorList>
            <person name="Haridas S."/>
            <person name="Albert R."/>
            <person name="Binder M."/>
            <person name="Bloem J."/>
            <person name="Labutti K."/>
            <person name="Salamov A."/>
            <person name="Andreopoulos B."/>
            <person name="Baker S."/>
            <person name="Barry K."/>
            <person name="Bills G."/>
            <person name="Bluhm B."/>
            <person name="Cannon C."/>
            <person name="Castanera R."/>
            <person name="Culley D."/>
            <person name="Daum C."/>
            <person name="Ezra D."/>
            <person name="Gonzalez J."/>
            <person name="Henrissat B."/>
            <person name="Kuo A."/>
            <person name="Liang C."/>
            <person name="Lipzen A."/>
            <person name="Lutzoni F."/>
            <person name="Magnuson J."/>
            <person name="Mondo S."/>
            <person name="Nolan M."/>
            <person name="Ohm R."/>
            <person name="Pangilinan J."/>
            <person name="Park H.-J."/>
            <person name="Ramirez L."/>
            <person name="Alfaro M."/>
            <person name="Sun H."/>
            <person name="Tritt A."/>
            <person name="Yoshinaga Y."/>
            <person name="Zwiers L.-H."/>
            <person name="Turgeon B."/>
            <person name="Goodwin S."/>
            <person name="Spatafora J."/>
            <person name="Crous P."/>
            <person name="Grigoriev I."/>
        </authorList>
    </citation>
    <scope>NUCLEOTIDE SEQUENCE</scope>
    <source>
        <strain evidence="3">SCOH1-5</strain>
    </source>
</reference>
<feature type="compositionally biased region" description="Polar residues" evidence="1">
    <location>
        <begin position="773"/>
        <end position="783"/>
    </location>
</feature>
<feature type="region of interest" description="Disordered" evidence="1">
    <location>
        <begin position="1"/>
        <end position="45"/>
    </location>
</feature>
<feature type="region of interest" description="Disordered" evidence="1">
    <location>
        <begin position="867"/>
        <end position="896"/>
    </location>
</feature>
<feature type="region of interest" description="Disordered" evidence="1">
    <location>
        <begin position="113"/>
        <end position="137"/>
    </location>
</feature>
<protein>
    <recommendedName>
        <fullName evidence="2">Inositol polyphosphate-related phosphatase domain-containing protein</fullName>
    </recommendedName>
</protein>
<dbReference type="InterPro" id="IPR013783">
    <property type="entry name" value="Ig-like_fold"/>
</dbReference>
<dbReference type="GO" id="GO:0046856">
    <property type="term" value="P:phosphatidylinositol dephosphorylation"/>
    <property type="evidence" value="ECO:0007669"/>
    <property type="project" value="InterPro"/>
</dbReference>
<dbReference type="Pfam" id="PF22669">
    <property type="entry name" value="Exo_endo_phos2"/>
    <property type="match status" value="2"/>
</dbReference>
<organism evidence="3 4">
    <name type="scientific">Cercospora zeae-maydis SCOH1-5</name>
    <dbReference type="NCBI Taxonomy" id="717836"/>
    <lineage>
        <taxon>Eukaryota</taxon>
        <taxon>Fungi</taxon>
        <taxon>Dikarya</taxon>
        <taxon>Ascomycota</taxon>
        <taxon>Pezizomycotina</taxon>
        <taxon>Dothideomycetes</taxon>
        <taxon>Dothideomycetidae</taxon>
        <taxon>Mycosphaerellales</taxon>
        <taxon>Mycosphaerellaceae</taxon>
        <taxon>Cercospora</taxon>
    </lineage>
</organism>
<feature type="domain" description="Inositol polyphosphate-related phosphatase" evidence="2">
    <location>
        <begin position="67"/>
        <end position="496"/>
    </location>
</feature>
<dbReference type="InterPro" id="IPR048869">
    <property type="entry name" value="OCRL-1_2_ASH"/>
</dbReference>
<feature type="compositionally biased region" description="Low complexity" evidence="1">
    <location>
        <begin position="9"/>
        <end position="18"/>
    </location>
</feature>
<dbReference type="AlphaFoldDB" id="A0A6A6F5P0"/>
<feature type="region of interest" description="Disordered" evidence="1">
    <location>
        <begin position="473"/>
        <end position="493"/>
    </location>
</feature>
<dbReference type="PANTHER" id="PTHR11200:SF300">
    <property type="entry name" value="TYPE II INOSITOL 1,4,5-TRISPHOSPHATE 5-PHOSPHATASE"/>
    <property type="match status" value="1"/>
</dbReference>